<comment type="function">
    <text evidence="7 10 11">Participates actively in the response to hyperosmotic and heat shock by preventing the aggregation of stress-denatured proteins, in association with DnaK and GrpE. It is the nucleotide exchange factor for DnaK and may function as a thermosensor. Unfolded proteins bind initially to DnaJ; upon interaction with the DnaJ-bound protein, DnaK hydrolyzes its bound ATP, resulting in the formation of a stable complex. GrpE releases ADP from DnaK; ATP binding to DnaK triggers the release of the substrate protein, thus completing the reaction cycle. Several rounds of ATP-dependent interactions between DnaJ, DnaK and GrpE are required for fully efficient folding.</text>
</comment>
<dbReference type="GO" id="GO:0006457">
    <property type="term" value="P:protein folding"/>
    <property type="evidence" value="ECO:0007669"/>
    <property type="project" value="InterPro"/>
</dbReference>
<dbReference type="EMBL" id="MABE01000670">
    <property type="protein sequence ID" value="OUS36025.1"/>
    <property type="molecule type" value="Genomic_DNA"/>
</dbReference>
<dbReference type="NCBIfam" id="NF010738">
    <property type="entry name" value="PRK14140.1"/>
    <property type="match status" value="1"/>
</dbReference>
<dbReference type="SUPFAM" id="SSF58014">
    <property type="entry name" value="Coiled-coil domain of nucleotide exchange factor GrpE"/>
    <property type="match status" value="1"/>
</dbReference>
<evidence type="ECO:0000256" key="7">
    <source>
        <dbReference type="ARBA" id="ARBA00053401"/>
    </source>
</evidence>
<dbReference type="Gene3D" id="3.90.20.20">
    <property type="match status" value="1"/>
</dbReference>
<evidence type="ECO:0000313" key="15">
    <source>
        <dbReference type="EMBL" id="OUS36025.1"/>
    </source>
</evidence>
<evidence type="ECO:0000256" key="13">
    <source>
        <dbReference type="SAM" id="Coils"/>
    </source>
</evidence>
<evidence type="ECO:0000256" key="8">
    <source>
        <dbReference type="ARBA" id="ARBA00072274"/>
    </source>
</evidence>
<evidence type="ECO:0000256" key="6">
    <source>
        <dbReference type="ARBA" id="ARBA00023186"/>
    </source>
</evidence>
<comment type="subcellular location">
    <subcellularLocation>
        <location evidence="1 10">Cytoplasm</location>
    </subcellularLocation>
</comment>
<keyword evidence="5 10" id="KW-0346">Stress response</keyword>
<keyword evidence="6 10" id="KW-0143">Chaperone</keyword>
<dbReference type="AlphaFoldDB" id="A0A1Y5HME9"/>
<dbReference type="GO" id="GO:0005829">
    <property type="term" value="C:cytosol"/>
    <property type="evidence" value="ECO:0007669"/>
    <property type="project" value="TreeGrafter"/>
</dbReference>
<reference evidence="16" key="1">
    <citation type="journal article" date="2017" name="Proc. Natl. Acad. Sci. U.S.A.">
        <title>Simulation of Deepwater Horizon oil plume reveals substrate specialization within a complex community of hydrocarbon degraders.</title>
        <authorList>
            <person name="Hu P."/>
            <person name="Dubinsky E.A."/>
            <person name="Probst A.J."/>
            <person name="Wang J."/>
            <person name="Sieber C.M.K."/>
            <person name="Tom L.M."/>
            <person name="Gardinali P."/>
            <person name="Banfield J.F."/>
            <person name="Atlas R.M."/>
            <person name="Andersen G.L."/>
        </authorList>
    </citation>
    <scope>NUCLEOTIDE SEQUENCE [LARGE SCALE GENOMIC DNA]</scope>
</reference>
<dbReference type="Proteomes" id="UP000227088">
    <property type="component" value="Unassembled WGS sequence"/>
</dbReference>
<dbReference type="NCBIfam" id="NF010748">
    <property type="entry name" value="PRK14150.1"/>
    <property type="match status" value="1"/>
</dbReference>
<evidence type="ECO:0000256" key="10">
    <source>
        <dbReference type="HAMAP-Rule" id="MF_01151"/>
    </source>
</evidence>
<organism evidence="15 16">
    <name type="scientific">Oleispira antarctica</name>
    <dbReference type="NCBI Taxonomy" id="188908"/>
    <lineage>
        <taxon>Bacteria</taxon>
        <taxon>Pseudomonadati</taxon>
        <taxon>Pseudomonadota</taxon>
        <taxon>Gammaproteobacteria</taxon>
        <taxon>Oceanospirillales</taxon>
        <taxon>Oceanospirillaceae</taxon>
        <taxon>Oleispira</taxon>
    </lineage>
</organism>
<feature type="region of interest" description="Disordered" evidence="14">
    <location>
        <begin position="1"/>
        <end position="37"/>
    </location>
</feature>
<dbReference type="PANTHER" id="PTHR21237:SF23">
    <property type="entry name" value="GRPE PROTEIN HOMOLOG, MITOCHONDRIAL"/>
    <property type="match status" value="1"/>
</dbReference>
<dbReference type="FunFam" id="2.30.22.10:FF:000001">
    <property type="entry name" value="Protein GrpE"/>
    <property type="match status" value="1"/>
</dbReference>
<dbReference type="GO" id="GO:0051082">
    <property type="term" value="F:unfolded protein binding"/>
    <property type="evidence" value="ECO:0007669"/>
    <property type="project" value="TreeGrafter"/>
</dbReference>
<dbReference type="PANTHER" id="PTHR21237">
    <property type="entry name" value="GRPE PROTEIN"/>
    <property type="match status" value="1"/>
</dbReference>
<evidence type="ECO:0000256" key="11">
    <source>
        <dbReference type="RuleBase" id="RU000639"/>
    </source>
</evidence>
<feature type="coiled-coil region" evidence="13">
    <location>
        <begin position="39"/>
        <end position="73"/>
    </location>
</feature>
<dbReference type="InterPro" id="IPR013805">
    <property type="entry name" value="GrpE_CC"/>
</dbReference>
<dbReference type="GO" id="GO:0000774">
    <property type="term" value="F:adenyl-nucleotide exchange factor activity"/>
    <property type="evidence" value="ECO:0007669"/>
    <property type="project" value="InterPro"/>
</dbReference>
<dbReference type="Gene3D" id="2.30.22.10">
    <property type="entry name" value="Head domain of nucleotide exchange factor GrpE"/>
    <property type="match status" value="1"/>
</dbReference>
<dbReference type="PRINTS" id="PR00773">
    <property type="entry name" value="GRPEPROTEIN"/>
</dbReference>
<protein>
    <recommendedName>
        <fullName evidence="8 10">Protein GrpE</fullName>
    </recommendedName>
    <alternativeName>
        <fullName evidence="9 10">HSP-70 cofactor</fullName>
    </alternativeName>
</protein>
<evidence type="ECO:0000313" key="16">
    <source>
        <dbReference type="Proteomes" id="UP000227088"/>
    </source>
</evidence>
<dbReference type="CDD" id="cd00446">
    <property type="entry name" value="GrpE"/>
    <property type="match status" value="1"/>
</dbReference>
<dbReference type="HAMAP" id="MF_01151">
    <property type="entry name" value="GrpE"/>
    <property type="match status" value="1"/>
</dbReference>
<accession>A0A1Y5HME9</accession>
<evidence type="ECO:0000256" key="12">
    <source>
        <dbReference type="RuleBase" id="RU004478"/>
    </source>
</evidence>
<comment type="subunit">
    <text evidence="3 10">Homodimer.</text>
</comment>
<evidence type="ECO:0000256" key="1">
    <source>
        <dbReference type="ARBA" id="ARBA00004496"/>
    </source>
</evidence>
<comment type="similarity">
    <text evidence="2 10 12">Belongs to the GrpE family.</text>
</comment>
<dbReference type="InterPro" id="IPR000740">
    <property type="entry name" value="GrpE"/>
</dbReference>
<evidence type="ECO:0000256" key="3">
    <source>
        <dbReference type="ARBA" id="ARBA00011738"/>
    </source>
</evidence>
<dbReference type="PROSITE" id="PS01071">
    <property type="entry name" value="GRPE"/>
    <property type="match status" value="1"/>
</dbReference>
<keyword evidence="4 10" id="KW-0963">Cytoplasm</keyword>
<name>A0A1Y5HME9_OLEAN</name>
<feature type="compositionally biased region" description="Polar residues" evidence="14">
    <location>
        <begin position="21"/>
        <end position="37"/>
    </location>
</feature>
<dbReference type="NCBIfam" id="NF010737">
    <property type="entry name" value="PRK14139.1"/>
    <property type="match status" value="1"/>
</dbReference>
<proteinExistence type="inferred from homology"/>
<evidence type="ECO:0000256" key="5">
    <source>
        <dbReference type="ARBA" id="ARBA00023016"/>
    </source>
</evidence>
<evidence type="ECO:0000256" key="2">
    <source>
        <dbReference type="ARBA" id="ARBA00009054"/>
    </source>
</evidence>
<dbReference type="Pfam" id="PF01025">
    <property type="entry name" value="GrpE"/>
    <property type="match status" value="1"/>
</dbReference>
<gene>
    <name evidence="10" type="primary">grpE</name>
    <name evidence="15" type="ORF">A9R00_11760</name>
</gene>
<evidence type="ECO:0000256" key="9">
    <source>
        <dbReference type="ARBA" id="ARBA00076414"/>
    </source>
</evidence>
<keyword evidence="13" id="KW-0175">Coiled coil</keyword>
<evidence type="ECO:0000256" key="14">
    <source>
        <dbReference type="SAM" id="MobiDB-lite"/>
    </source>
</evidence>
<sequence>MSQQNDENIEATTVDVEGQVETAQEQAAENDSVEETSIQDTLVAELAAAHAEIAEQKEQMLRIQADAQNVRRRAEGDVEKAHKFGQEKFSRECLSVLDNLDRALAASPEDEATKALREGVEMTLQGFISTLTKFNVEAIDPQGETFNPEFHQAMAMQENADFPPNTVMAVMQKGYSLHGRLLRPAMVMVSKGAPSIDENA</sequence>
<comment type="caution">
    <text evidence="15">The sequence shown here is derived from an EMBL/GenBank/DDBJ whole genome shotgun (WGS) entry which is preliminary data.</text>
</comment>
<evidence type="ECO:0000256" key="4">
    <source>
        <dbReference type="ARBA" id="ARBA00022490"/>
    </source>
</evidence>
<dbReference type="GO" id="GO:0042803">
    <property type="term" value="F:protein homodimerization activity"/>
    <property type="evidence" value="ECO:0007669"/>
    <property type="project" value="InterPro"/>
</dbReference>
<dbReference type="SUPFAM" id="SSF51064">
    <property type="entry name" value="Head domain of nucleotide exchange factor GrpE"/>
    <property type="match status" value="1"/>
</dbReference>
<dbReference type="GO" id="GO:0051087">
    <property type="term" value="F:protein-folding chaperone binding"/>
    <property type="evidence" value="ECO:0007669"/>
    <property type="project" value="InterPro"/>
</dbReference>
<dbReference type="InterPro" id="IPR009012">
    <property type="entry name" value="GrpE_head"/>
</dbReference>